<reference evidence="2 3" key="1">
    <citation type="journal article" date="2020" name="Pathogens">
        <title>First Whole Genome Sequence of Anaplasma platys, an Obligate Intracellular Rickettsial Pathogen of Dogs.</title>
        <authorList>
            <person name="Llanes A."/>
            <person name="Rajeev S."/>
        </authorList>
    </citation>
    <scope>NUCLEOTIDE SEQUENCE [LARGE SCALE GENOMIC DNA]</scope>
    <source>
        <strain evidence="2 3">S3</strain>
    </source>
</reference>
<dbReference type="EMBL" id="CP046391">
    <property type="protein sequence ID" value="QJC27341.1"/>
    <property type="molecule type" value="Genomic_DNA"/>
</dbReference>
<sequence length="96" mass="10889">MEDIREYSESLQRSFRELERALAECSVRSNGSLESGAVINLELEGKVSELTVRNEALEHELVALRHTYDGLLVTYNELLGRLNAAIELVKSILERE</sequence>
<proteinExistence type="predicted"/>
<evidence type="ECO:0000313" key="3">
    <source>
        <dbReference type="Proteomes" id="UP000500930"/>
    </source>
</evidence>
<keyword evidence="1" id="KW-0175">Coiled coil</keyword>
<evidence type="ECO:0000313" key="2">
    <source>
        <dbReference type="EMBL" id="QJC27341.1"/>
    </source>
</evidence>
<dbReference type="KEGG" id="aplt:ANPL_01150"/>
<keyword evidence="3" id="KW-1185">Reference proteome</keyword>
<dbReference type="Proteomes" id="UP000500930">
    <property type="component" value="Chromosome"/>
</dbReference>
<evidence type="ECO:0000256" key="1">
    <source>
        <dbReference type="SAM" id="Coils"/>
    </source>
</evidence>
<dbReference type="AlphaFoldDB" id="A0A858PXM2"/>
<accession>A0A858PXM2</accession>
<name>A0A858PXM2_9RICK</name>
<gene>
    <name evidence="2" type="ORF">ANPL_01150</name>
</gene>
<feature type="coiled-coil region" evidence="1">
    <location>
        <begin position="1"/>
        <end position="67"/>
    </location>
</feature>
<organism evidence="2 3">
    <name type="scientific">Anaplasma platys</name>
    <dbReference type="NCBI Taxonomy" id="949"/>
    <lineage>
        <taxon>Bacteria</taxon>
        <taxon>Pseudomonadati</taxon>
        <taxon>Pseudomonadota</taxon>
        <taxon>Alphaproteobacteria</taxon>
        <taxon>Rickettsiales</taxon>
        <taxon>Anaplasmataceae</taxon>
        <taxon>Anaplasma</taxon>
    </lineage>
</organism>
<protein>
    <submittedName>
        <fullName evidence="2">Uncharacterized protein</fullName>
    </submittedName>
</protein>